<evidence type="ECO:0000313" key="2">
    <source>
        <dbReference type="Proteomes" id="UP000827872"/>
    </source>
</evidence>
<proteinExistence type="predicted"/>
<accession>A0ACB8G484</accession>
<evidence type="ECO:0000313" key="1">
    <source>
        <dbReference type="EMBL" id="KAH8014416.1"/>
    </source>
</evidence>
<dbReference type="Proteomes" id="UP000827872">
    <property type="component" value="Linkage Group LG02"/>
</dbReference>
<protein>
    <submittedName>
        <fullName evidence="1">Uncharacterized protein</fullName>
    </submittedName>
</protein>
<reference evidence="1" key="1">
    <citation type="submission" date="2021-08" db="EMBL/GenBank/DDBJ databases">
        <title>The first chromosome-level gecko genome reveals the dynamic sex chromosomes of Neotropical dwarf geckos (Sphaerodactylidae: Sphaerodactylus).</title>
        <authorList>
            <person name="Pinto B.J."/>
            <person name="Keating S.E."/>
            <person name="Gamble T."/>
        </authorList>
    </citation>
    <scope>NUCLEOTIDE SEQUENCE</scope>
    <source>
        <strain evidence="1">TG3544</strain>
    </source>
</reference>
<dbReference type="EMBL" id="CM037615">
    <property type="protein sequence ID" value="KAH8014416.1"/>
    <property type="molecule type" value="Genomic_DNA"/>
</dbReference>
<organism evidence="1 2">
    <name type="scientific">Sphaerodactylus townsendi</name>
    <dbReference type="NCBI Taxonomy" id="933632"/>
    <lineage>
        <taxon>Eukaryota</taxon>
        <taxon>Metazoa</taxon>
        <taxon>Chordata</taxon>
        <taxon>Craniata</taxon>
        <taxon>Vertebrata</taxon>
        <taxon>Euteleostomi</taxon>
        <taxon>Lepidosauria</taxon>
        <taxon>Squamata</taxon>
        <taxon>Bifurcata</taxon>
        <taxon>Gekkota</taxon>
        <taxon>Sphaerodactylidae</taxon>
        <taxon>Sphaerodactylus</taxon>
    </lineage>
</organism>
<name>A0ACB8G484_9SAUR</name>
<sequence length="484" mass="56464">MRALTSMYAHMLTIQELDILDCVSYITGLSGTTWTMSKLYDDANWSKKNLQELITDARRHVKKNKFLASFAPERLKYYLKELKQRHQEGYNISFTDLWGLIIEAMLRDGENPHKLTDQQLALTHGQNPLPVYLCISVKEKLSNRDFREWLEFTPYEIGFQKYGAYIHAEHFGSEFFMGHLLKKIPESRICFLEGIWSSVFSVNIMDGWFMSISSDDFWQRWTRDRITDIDDYVLYTDVDKLPTRMETPPDSLASTFQDIIMWRPAVTKVPNFLKGCLMHNEYLESPFAKWKDCDLDSFPNQLTGAEDHLYLVDNAFAFDSSYPPLMRPERKVDVIIHLNYSSGSQLRGIPFPQNIPNDEEKAVKECYMFGDQESPETPIVVLFPLVDDTFREYKAPGVKRSPEEMEDGIIDITSTFGPYNINALRYSEENFDKLVKLSQYNILNNKDMMIGALRLAVERKKQHKNSLHSRREEAFQYGRKGNKI</sequence>
<keyword evidence="2" id="KW-1185">Reference proteome</keyword>
<gene>
    <name evidence="1" type="ORF">K3G42_029035</name>
</gene>
<comment type="caution">
    <text evidence="1">The sequence shown here is derived from an EMBL/GenBank/DDBJ whole genome shotgun (WGS) entry which is preliminary data.</text>
</comment>